<reference evidence="2" key="1">
    <citation type="submission" date="2020-06" db="EMBL/GenBank/DDBJ databases">
        <title>WGS assembly of Ceratodon purpureus strain R40.</title>
        <authorList>
            <person name="Carey S.B."/>
            <person name="Jenkins J."/>
            <person name="Shu S."/>
            <person name="Lovell J.T."/>
            <person name="Sreedasyam A."/>
            <person name="Maumus F."/>
            <person name="Tiley G.P."/>
            <person name="Fernandez-Pozo N."/>
            <person name="Barry K."/>
            <person name="Chen C."/>
            <person name="Wang M."/>
            <person name="Lipzen A."/>
            <person name="Daum C."/>
            <person name="Saski C.A."/>
            <person name="Payton A.C."/>
            <person name="Mcbreen J.C."/>
            <person name="Conrad R.E."/>
            <person name="Kollar L.M."/>
            <person name="Olsson S."/>
            <person name="Huttunen S."/>
            <person name="Landis J.B."/>
            <person name="Wickett N.J."/>
            <person name="Johnson M.G."/>
            <person name="Rensing S.A."/>
            <person name="Grimwood J."/>
            <person name="Schmutz J."/>
            <person name="Mcdaniel S.F."/>
        </authorList>
    </citation>
    <scope>NUCLEOTIDE SEQUENCE</scope>
    <source>
        <strain evidence="2">R40</strain>
    </source>
</reference>
<comment type="caution">
    <text evidence="2">The sequence shown here is derived from an EMBL/GenBank/DDBJ whole genome shotgun (WGS) entry which is preliminary data.</text>
</comment>
<feature type="region of interest" description="Disordered" evidence="1">
    <location>
        <begin position="1"/>
        <end position="43"/>
    </location>
</feature>
<sequence length="73" mass="8343">MATTEVSTSVMEHHHDRHQSEEDKRREHLASLTADSDVRAPGIGHRIKEEVQAVVHSIYDKLCIPKKDKKTKT</sequence>
<dbReference type="OrthoDB" id="1932113at2759"/>
<gene>
    <name evidence="2" type="ORF">KC19_12G158500</name>
</gene>
<organism evidence="2 3">
    <name type="scientific">Ceratodon purpureus</name>
    <name type="common">Fire moss</name>
    <name type="synonym">Dicranum purpureum</name>
    <dbReference type="NCBI Taxonomy" id="3225"/>
    <lineage>
        <taxon>Eukaryota</taxon>
        <taxon>Viridiplantae</taxon>
        <taxon>Streptophyta</taxon>
        <taxon>Embryophyta</taxon>
        <taxon>Bryophyta</taxon>
        <taxon>Bryophytina</taxon>
        <taxon>Bryopsida</taxon>
        <taxon>Dicranidae</taxon>
        <taxon>Pseudoditrichales</taxon>
        <taxon>Ditrichaceae</taxon>
        <taxon>Ceratodon</taxon>
    </lineage>
</organism>
<dbReference type="EMBL" id="CM026433">
    <property type="protein sequence ID" value="KAG0555290.1"/>
    <property type="molecule type" value="Genomic_DNA"/>
</dbReference>
<proteinExistence type="predicted"/>
<feature type="compositionally biased region" description="Polar residues" evidence="1">
    <location>
        <begin position="1"/>
        <end position="10"/>
    </location>
</feature>
<evidence type="ECO:0000313" key="2">
    <source>
        <dbReference type="EMBL" id="KAG0555290.1"/>
    </source>
</evidence>
<dbReference type="AlphaFoldDB" id="A0A8T0G8B0"/>
<evidence type="ECO:0000313" key="3">
    <source>
        <dbReference type="Proteomes" id="UP000822688"/>
    </source>
</evidence>
<protein>
    <submittedName>
        <fullName evidence="2">Uncharacterized protein</fullName>
    </submittedName>
</protein>
<dbReference type="Proteomes" id="UP000822688">
    <property type="component" value="Chromosome 12"/>
</dbReference>
<evidence type="ECO:0000256" key="1">
    <source>
        <dbReference type="SAM" id="MobiDB-lite"/>
    </source>
</evidence>
<feature type="compositionally biased region" description="Basic and acidic residues" evidence="1">
    <location>
        <begin position="11"/>
        <end position="29"/>
    </location>
</feature>
<accession>A0A8T0G8B0</accession>
<keyword evidence="3" id="KW-1185">Reference proteome</keyword>
<name>A0A8T0G8B0_CERPU</name>